<organism evidence="10 11">
    <name type="scientific">Candidatus Woesebacteria bacterium CG22_combo_CG10-13_8_21_14_all_39_10</name>
    <dbReference type="NCBI Taxonomy" id="1975059"/>
    <lineage>
        <taxon>Bacteria</taxon>
        <taxon>Candidatus Woeseibacteriota</taxon>
    </lineage>
</organism>
<keyword evidence="3" id="KW-1003">Cell membrane</keyword>
<proteinExistence type="inferred from homology"/>
<evidence type="ECO:0000256" key="3">
    <source>
        <dbReference type="ARBA" id="ARBA00022475"/>
    </source>
</evidence>
<comment type="similarity">
    <text evidence="2">Belongs to the peptidase A24 family.</text>
</comment>
<keyword evidence="5 7" id="KW-1133">Transmembrane helix</keyword>
<keyword evidence="6 7" id="KW-0472">Membrane</keyword>
<evidence type="ECO:0000256" key="2">
    <source>
        <dbReference type="ARBA" id="ARBA00005801"/>
    </source>
</evidence>
<dbReference type="GO" id="GO:0006465">
    <property type="term" value="P:signal peptide processing"/>
    <property type="evidence" value="ECO:0007669"/>
    <property type="project" value="TreeGrafter"/>
</dbReference>
<feature type="transmembrane region" description="Helical" evidence="7">
    <location>
        <begin position="71"/>
        <end position="90"/>
    </location>
</feature>
<evidence type="ECO:0000313" key="10">
    <source>
        <dbReference type="EMBL" id="PIP57708.1"/>
    </source>
</evidence>
<dbReference type="EMBL" id="PCSW01000049">
    <property type="protein sequence ID" value="PIP57708.1"/>
    <property type="molecule type" value="Genomic_DNA"/>
</dbReference>
<evidence type="ECO:0000313" key="11">
    <source>
        <dbReference type="Proteomes" id="UP000229847"/>
    </source>
</evidence>
<protein>
    <submittedName>
        <fullName evidence="10">Prepilin peptidase</fullName>
    </submittedName>
</protein>
<dbReference type="InterPro" id="IPR050882">
    <property type="entry name" value="Prepilin_peptidase/N-MTase"/>
</dbReference>
<feature type="non-terminal residue" evidence="10">
    <location>
        <position position="199"/>
    </location>
</feature>
<dbReference type="PANTHER" id="PTHR30487:SF0">
    <property type="entry name" value="PREPILIN LEADER PEPTIDASE_N-METHYLTRANSFERASE-RELATED"/>
    <property type="match status" value="1"/>
</dbReference>
<dbReference type="Pfam" id="PF01478">
    <property type="entry name" value="Peptidase_A24"/>
    <property type="match status" value="1"/>
</dbReference>
<dbReference type="PANTHER" id="PTHR30487">
    <property type="entry name" value="TYPE 4 PREPILIN-LIKE PROTEINS LEADER PEPTIDE-PROCESSING ENZYME"/>
    <property type="match status" value="1"/>
</dbReference>
<dbReference type="GO" id="GO:0005886">
    <property type="term" value="C:plasma membrane"/>
    <property type="evidence" value="ECO:0007669"/>
    <property type="project" value="UniProtKB-SubCell"/>
</dbReference>
<dbReference type="AlphaFoldDB" id="A0A2H0BL30"/>
<gene>
    <name evidence="10" type="ORF">COX03_01595</name>
</gene>
<feature type="transmembrane region" description="Helical" evidence="7">
    <location>
        <begin position="172"/>
        <end position="197"/>
    </location>
</feature>
<reference evidence="10 11" key="1">
    <citation type="submission" date="2017-09" db="EMBL/GenBank/DDBJ databases">
        <title>Depth-based differentiation of microbial function through sediment-hosted aquifers and enrichment of novel symbionts in the deep terrestrial subsurface.</title>
        <authorList>
            <person name="Probst A.J."/>
            <person name="Ladd B."/>
            <person name="Jarett J.K."/>
            <person name="Geller-Mcgrath D.E."/>
            <person name="Sieber C.M."/>
            <person name="Emerson J.B."/>
            <person name="Anantharaman K."/>
            <person name="Thomas B.C."/>
            <person name="Malmstrom R."/>
            <person name="Stieglmeier M."/>
            <person name="Klingl A."/>
            <person name="Woyke T."/>
            <person name="Ryan C.M."/>
            <person name="Banfield J.F."/>
        </authorList>
    </citation>
    <scope>NUCLEOTIDE SEQUENCE [LARGE SCALE GENOMIC DNA]</scope>
    <source>
        <strain evidence="10">CG22_combo_CG10-13_8_21_14_all_39_10</strain>
    </source>
</reference>
<dbReference type="GO" id="GO:0004190">
    <property type="term" value="F:aspartic-type endopeptidase activity"/>
    <property type="evidence" value="ECO:0007669"/>
    <property type="project" value="InterPro"/>
</dbReference>
<keyword evidence="4 7" id="KW-0812">Transmembrane</keyword>
<accession>A0A2H0BL30</accession>
<comment type="caution">
    <text evidence="10">The sequence shown here is derived from an EMBL/GenBank/DDBJ whole genome shotgun (WGS) entry which is preliminary data.</text>
</comment>
<evidence type="ECO:0000256" key="6">
    <source>
        <dbReference type="ARBA" id="ARBA00023136"/>
    </source>
</evidence>
<evidence type="ECO:0000256" key="4">
    <source>
        <dbReference type="ARBA" id="ARBA00022692"/>
    </source>
</evidence>
<dbReference type="Gene3D" id="1.20.120.1220">
    <property type="match status" value="1"/>
</dbReference>
<dbReference type="InterPro" id="IPR000045">
    <property type="entry name" value="Prepilin_IV_endopep_pep"/>
</dbReference>
<name>A0A2H0BL30_9BACT</name>
<dbReference type="InterPro" id="IPR010627">
    <property type="entry name" value="Prepilin_pept_A24_N"/>
</dbReference>
<feature type="transmembrane region" description="Helical" evidence="7">
    <location>
        <begin position="123"/>
        <end position="152"/>
    </location>
</feature>
<feature type="domain" description="Prepilin type IV endopeptidase peptidase" evidence="8">
    <location>
        <begin position="100"/>
        <end position="198"/>
    </location>
</feature>
<dbReference type="Pfam" id="PF06750">
    <property type="entry name" value="A24_N_bact"/>
    <property type="match status" value="1"/>
</dbReference>
<evidence type="ECO:0000256" key="1">
    <source>
        <dbReference type="ARBA" id="ARBA00004651"/>
    </source>
</evidence>
<evidence type="ECO:0000259" key="8">
    <source>
        <dbReference type="Pfam" id="PF01478"/>
    </source>
</evidence>
<evidence type="ECO:0000256" key="7">
    <source>
        <dbReference type="SAM" id="Phobius"/>
    </source>
</evidence>
<sequence>MFLVFFFLLGLVLGSFVNVLIWRIPQGLSIGGRSICRKCKGKIAWYDNIPLLSFIMLRGKCRNCKKKISLRYPLVELLFGVITVCLFLKFGLTLEFLFYILLSIILVSIFVIDLMQQIIPDELVFFGMAVCFLFNFSFSGMLSGFLAATFLLTLHLITRGKGMGLGDVKLAILGGMVVGLNNVFYWLALAFLTGAVVGC</sequence>
<evidence type="ECO:0000256" key="5">
    <source>
        <dbReference type="ARBA" id="ARBA00022989"/>
    </source>
</evidence>
<evidence type="ECO:0000259" key="9">
    <source>
        <dbReference type="Pfam" id="PF06750"/>
    </source>
</evidence>
<feature type="domain" description="Prepilin peptidase A24 N-terminal" evidence="9">
    <location>
        <begin position="8"/>
        <end position="90"/>
    </location>
</feature>
<feature type="transmembrane region" description="Helical" evidence="7">
    <location>
        <begin position="96"/>
        <end position="116"/>
    </location>
</feature>
<dbReference type="Proteomes" id="UP000229847">
    <property type="component" value="Unassembled WGS sequence"/>
</dbReference>
<comment type="subcellular location">
    <subcellularLocation>
        <location evidence="1">Cell membrane</location>
        <topology evidence="1">Multi-pass membrane protein</topology>
    </subcellularLocation>
</comment>